<keyword evidence="2" id="KW-1133">Transmembrane helix</keyword>
<reference evidence="3" key="1">
    <citation type="submission" date="2019-09" db="EMBL/GenBank/DDBJ databases">
        <authorList>
            <person name="Li J."/>
        </authorList>
    </citation>
    <scope>NUCLEOTIDE SEQUENCE [LARGE SCALE GENOMIC DNA]</scope>
    <source>
        <strain evidence="3">JCM 14732</strain>
    </source>
</reference>
<feature type="compositionally biased region" description="Low complexity" evidence="1">
    <location>
        <begin position="449"/>
        <end position="462"/>
    </location>
</feature>
<dbReference type="Proteomes" id="UP000380867">
    <property type="component" value="Unassembled WGS sequence"/>
</dbReference>
<dbReference type="OrthoDB" id="4855643at2"/>
<protein>
    <recommendedName>
        <fullName evidence="5">Type IV secretion system protein</fullName>
    </recommendedName>
</protein>
<feature type="region of interest" description="Disordered" evidence="1">
    <location>
        <begin position="390"/>
        <end position="484"/>
    </location>
</feature>
<feature type="transmembrane region" description="Helical" evidence="2">
    <location>
        <begin position="195"/>
        <end position="214"/>
    </location>
</feature>
<keyword evidence="2" id="KW-0472">Membrane</keyword>
<feature type="transmembrane region" description="Helical" evidence="2">
    <location>
        <begin position="167"/>
        <end position="189"/>
    </location>
</feature>
<gene>
    <name evidence="3" type="ORF">ESP70_010525</name>
</gene>
<accession>A0A5M4FG62</accession>
<evidence type="ECO:0000256" key="1">
    <source>
        <dbReference type="SAM" id="MobiDB-lite"/>
    </source>
</evidence>
<organism evidence="3 4">
    <name type="scientific">Aeromicrobium ginsengisoli</name>
    <dbReference type="NCBI Taxonomy" id="363867"/>
    <lineage>
        <taxon>Bacteria</taxon>
        <taxon>Bacillati</taxon>
        <taxon>Actinomycetota</taxon>
        <taxon>Actinomycetes</taxon>
        <taxon>Propionibacteriales</taxon>
        <taxon>Nocardioidaceae</taxon>
        <taxon>Aeromicrobium</taxon>
    </lineage>
</organism>
<sequence>MNEGLPNPGDLLGKFNPFGVAGDIAGKAVADGWTGIMMALWKSGLWVLRFALDVMDQWMTPDISAGGPAAELYRTTFWAAGALVLIMAFVQLGVAAFRRDGKSLARVIIGAIQFAGVWSVAITYGVAVIAACSGLSHALMDSLLDINEWGEWKPMTDVDVGKSGIEIGLATVLGILALFLWIAAIGHFVVMLTRAAALLILAAATPIAAAGLVAEAGRSWFWKSMRWFHAAALTPVLTVLMMGFGVKLTSGVAQGGTKTAEAAVGTAFPGVMLILISVVAPVALFKLLAFVDPGTSSGASMRAGMSSAGGLQGLLSGGSQGGTSSSASQSTSSGQSQGEAQSTEATSGRFGSALASIGGSAGSLYSAGMGMVTKAGATAASVGIDEMNQTGVGDSSYYPDYQRGGQRFNPDQRDPQNGGGDKGPDDDPSGSTAPSVPVPSMPVGTPQNGSPSGMPSGAPGKSTPGGGGGAGGAASAAAEVPPVV</sequence>
<dbReference type="Pfam" id="PF19590">
    <property type="entry name" value="TrbL_3"/>
    <property type="match status" value="1"/>
</dbReference>
<feature type="compositionally biased region" description="Low complexity" evidence="1">
    <location>
        <begin position="322"/>
        <end position="344"/>
    </location>
</feature>
<feature type="transmembrane region" description="Helical" evidence="2">
    <location>
        <begin position="266"/>
        <end position="291"/>
    </location>
</feature>
<evidence type="ECO:0000256" key="2">
    <source>
        <dbReference type="SAM" id="Phobius"/>
    </source>
</evidence>
<feature type="transmembrane region" description="Helical" evidence="2">
    <location>
        <begin position="104"/>
        <end position="121"/>
    </location>
</feature>
<name>A0A5M4FG62_9ACTN</name>
<keyword evidence="4" id="KW-1185">Reference proteome</keyword>
<dbReference type="EMBL" id="SDPQ02000002">
    <property type="protein sequence ID" value="KAA1397773.1"/>
    <property type="molecule type" value="Genomic_DNA"/>
</dbReference>
<evidence type="ECO:0008006" key="5">
    <source>
        <dbReference type="Google" id="ProtNLM"/>
    </source>
</evidence>
<dbReference type="RefSeq" id="WP_149689218.1">
    <property type="nucleotide sequence ID" value="NZ_SDPQ02000002.1"/>
</dbReference>
<comment type="caution">
    <text evidence="3">The sequence shown here is derived from an EMBL/GenBank/DDBJ whole genome shotgun (WGS) entry which is preliminary data.</text>
</comment>
<proteinExistence type="predicted"/>
<dbReference type="AlphaFoldDB" id="A0A5M4FG62"/>
<feature type="transmembrane region" description="Helical" evidence="2">
    <location>
        <begin position="77"/>
        <end position="97"/>
    </location>
</feature>
<feature type="region of interest" description="Disordered" evidence="1">
    <location>
        <begin position="316"/>
        <end position="347"/>
    </location>
</feature>
<feature type="transmembrane region" description="Helical" evidence="2">
    <location>
        <begin position="226"/>
        <end position="246"/>
    </location>
</feature>
<evidence type="ECO:0000313" key="3">
    <source>
        <dbReference type="EMBL" id="KAA1397773.1"/>
    </source>
</evidence>
<evidence type="ECO:0000313" key="4">
    <source>
        <dbReference type="Proteomes" id="UP000380867"/>
    </source>
</evidence>
<dbReference type="InterPro" id="IPR045782">
    <property type="entry name" value="TrbL_3"/>
</dbReference>
<feature type="compositionally biased region" description="Gly residues" evidence="1">
    <location>
        <begin position="463"/>
        <end position="472"/>
    </location>
</feature>
<keyword evidence="2" id="KW-0812">Transmembrane</keyword>